<feature type="compositionally biased region" description="Basic and acidic residues" evidence="2">
    <location>
        <begin position="675"/>
        <end position="693"/>
    </location>
</feature>
<gene>
    <name evidence="3" type="ORF">ABL78_2137</name>
</gene>
<feature type="region of interest" description="Disordered" evidence="2">
    <location>
        <begin position="598"/>
        <end position="750"/>
    </location>
</feature>
<feature type="region of interest" description="Disordered" evidence="2">
    <location>
        <begin position="320"/>
        <end position="375"/>
    </location>
</feature>
<feature type="compositionally biased region" description="Polar residues" evidence="2">
    <location>
        <begin position="126"/>
        <end position="142"/>
    </location>
</feature>
<evidence type="ECO:0000313" key="4">
    <source>
        <dbReference type="Proteomes" id="UP000038009"/>
    </source>
</evidence>
<comment type="caution">
    <text evidence="3">The sequence shown here is derived from an EMBL/GenBank/DDBJ whole genome shotgun (WGS) entry which is preliminary data.</text>
</comment>
<feature type="compositionally biased region" description="Basic and acidic residues" evidence="2">
    <location>
        <begin position="598"/>
        <end position="611"/>
    </location>
</feature>
<dbReference type="VEuPathDB" id="TriTrypDB:Lsey_0041_0180"/>
<feature type="coiled-coil region" evidence="1">
    <location>
        <begin position="376"/>
        <end position="484"/>
    </location>
</feature>
<feature type="coiled-coil region" evidence="1">
    <location>
        <begin position="545"/>
        <end position="583"/>
    </location>
</feature>
<dbReference type="AlphaFoldDB" id="A0A0N1I9M3"/>
<keyword evidence="4" id="KW-1185">Reference proteome</keyword>
<dbReference type="EMBL" id="LJSK01000041">
    <property type="protein sequence ID" value="KPI88758.1"/>
    <property type="molecule type" value="Genomic_DNA"/>
</dbReference>
<protein>
    <submittedName>
        <fullName evidence="3">Uncharacterized protein</fullName>
    </submittedName>
</protein>
<organism evidence="3 4">
    <name type="scientific">Leptomonas seymouri</name>
    <dbReference type="NCBI Taxonomy" id="5684"/>
    <lineage>
        <taxon>Eukaryota</taxon>
        <taxon>Discoba</taxon>
        <taxon>Euglenozoa</taxon>
        <taxon>Kinetoplastea</taxon>
        <taxon>Metakinetoplastina</taxon>
        <taxon>Trypanosomatida</taxon>
        <taxon>Trypanosomatidae</taxon>
        <taxon>Leishmaniinae</taxon>
        <taxon>Leptomonas</taxon>
    </lineage>
</organism>
<feature type="region of interest" description="Disordered" evidence="2">
    <location>
        <begin position="97"/>
        <end position="161"/>
    </location>
</feature>
<dbReference type="OMA" id="VCDTLQS"/>
<reference evidence="3 4" key="1">
    <citation type="journal article" date="2015" name="PLoS Pathog.">
        <title>Leptomonas seymouri: Adaptations to the Dixenous Life Cycle Analyzed by Genome Sequencing, Transcriptome Profiling and Co-infection with Leishmania donovani.</title>
        <authorList>
            <person name="Kraeva N."/>
            <person name="Butenko A."/>
            <person name="Hlavacova J."/>
            <person name="Kostygov A."/>
            <person name="Myskova J."/>
            <person name="Grybchuk D."/>
            <person name="Lestinova T."/>
            <person name="Votypka J."/>
            <person name="Volf P."/>
            <person name="Opperdoes F."/>
            <person name="Flegontov P."/>
            <person name="Lukes J."/>
            <person name="Yurchenko V."/>
        </authorList>
    </citation>
    <scope>NUCLEOTIDE SEQUENCE [LARGE SCALE GENOMIC DNA]</scope>
    <source>
        <strain evidence="3 4">ATCC 30220</strain>
    </source>
</reference>
<name>A0A0N1I9M3_LEPSE</name>
<dbReference type="OrthoDB" id="267842at2759"/>
<proteinExistence type="predicted"/>
<feature type="compositionally biased region" description="Polar residues" evidence="2">
    <location>
        <begin position="320"/>
        <end position="332"/>
    </location>
</feature>
<sequence length="765" mass="84098">MKMLLRGSATPGVSSLSGKVTTLHTRADQLPPDALVVTSLLQQSGYAISPTPSPRLTAAPAIMPSKCAPETLKVERVEPLTVASVRLYVQQLRLQGGREADQLSRQVDRERASNRSIAKRRRGEPSSRQEAQSSPAQATTPGRNDDGDNSDSEEPGVYTERTARQVRAFLDDVRSEDFAHAPSPAPSPAADDLAEEFRQLKERLTTFSEAELRALALELHKDQILALYDAVTLESDLIDTDEDAAMLERAVGEHEETIALLRFRLSTAEDETADLHNAKKEALRKLSEAKTELALLNQRNAKLMKQLDLKAEELHMNAITNPNGSQQPSFSSVARRDVSTMTEVPTTGKGRDGVEALESATATDARPLSGSDRSTLAKMQREFEETREELRLVRHTLYDTEMERIKLQEQLQELKEAMGGSCDLRRQFGESERRKDEEHEEELRAMEARWERSEERAVSLGKEVAKLAAELQALKAKSEAEKEAAAAGVRSTELRVAPSSDAATPADSTSLVQHANVSGLPTELSGEDAKSSPGQPRAVNIEAQVVVLQWQLTRAQATAARLEQELRNEREKAQRQCQSEKKLLENVAYLTRQLRAREVSAREARSIRRSEVSTLRGDGEGDSGGNGGGSAPSSEPRRSRFTTERANRGIVPRVEENGSGDGENRSNSGEGDGAADPRRGRLHTASELRRPRETICAPSRDAQKAGEECHINEQYTSASPTTSSTQETVLSEQAEAPNSEPRPPMKLKGESIVILERTKERAAMH</sequence>
<keyword evidence="1" id="KW-0175">Coiled coil</keyword>
<evidence type="ECO:0000256" key="1">
    <source>
        <dbReference type="SAM" id="Coils"/>
    </source>
</evidence>
<evidence type="ECO:0000313" key="3">
    <source>
        <dbReference type="EMBL" id="KPI88758.1"/>
    </source>
</evidence>
<feature type="compositionally biased region" description="Basic and acidic residues" evidence="2">
    <location>
        <begin position="97"/>
        <end position="113"/>
    </location>
</feature>
<feature type="compositionally biased region" description="Basic and acidic residues" evidence="2">
    <location>
        <begin position="635"/>
        <end position="647"/>
    </location>
</feature>
<feature type="compositionally biased region" description="Basic and acidic residues" evidence="2">
    <location>
        <begin position="701"/>
        <end position="711"/>
    </location>
</feature>
<feature type="compositionally biased region" description="Polar residues" evidence="2">
    <location>
        <begin position="713"/>
        <end position="731"/>
    </location>
</feature>
<dbReference type="Proteomes" id="UP000038009">
    <property type="component" value="Unassembled WGS sequence"/>
</dbReference>
<evidence type="ECO:0000256" key="2">
    <source>
        <dbReference type="SAM" id="MobiDB-lite"/>
    </source>
</evidence>
<feature type="coiled-coil region" evidence="1">
    <location>
        <begin position="265"/>
        <end position="313"/>
    </location>
</feature>
<accession>A0A0N1I9M3</accession>
<feature type="region of interest" description="Disordered" evidence="2">
    <location>
        <begin position="518"/>
        <end position="537"/>
    </location>
</feature>